<feature type="domain" description="DUF6596" evidence="7">
    <location>
        <begin position="200"/>
        <end position="300"/>
    </location>
</feature>
<dbReference type="InterPro" id="IPR036388">
    <property type="entry name" value="WH-like_DNA-bd_sf"/>
</dbReference>
<comment type="similarity">
    <text evidence="1">Belongs to the sigma-70 factor family. ECF subfamily.</text>
</comment>
<evidence type="ECO:0000256" key="1">
    <source>
        <dbReference type="ARBA" id="ARBA00010641"/>
    </source>
</evidence>
<comment type="caution">
    <text evidence="8">The sequence shown here is derived from an EMBL/GenBank/DDBJ whole genome shotgun (WGS) entry which is preliminary data.</text>
</comment>
<reference evidence="8 9" key="1">
    <citation type="submission" date="2019-09" db="EMBL/GenBank/DDBJ databases">
        <title>Mumia zhuanghuii sp. nov. isolated from the intestinal contents of plateau pika (Ochotona curzoniae) in the Qinghai-Tibet plateau of China.</title>
        <authorList>
            <person name="Tian Z."/>
        </authorList>
    </citation>
    <scope>NUCLEOTIDE SEQUENCE [LARGE SCALE GENOMIC DNA]</scope>
    <source>
        <strain evidence="9">350</strain>
    </source>
</reference>
<dbReference type="AlphaFoldDB" id="A0A5Q6S2Y7"/>
<feature type="domain" description="RNA polymerase sigma-70 region 2" evidence="5">
    <location>
        <begin position="30"/>
        <end position="89"/>
    </location>
</feature>
<dbReference type="Pfam" id="PF04542">
    <property type="entry name" value="Sigma70_r2"/>
    <property type="match status" value="1"/>
</dbReference>
<feature type="domain" description="RNA polymerase sigma factor 70 region 4 type 2" evidence="6">
    <location>
        <begin position="131"/>
        <end position="182"/>
    </location>
</feature>
<dbReference type="InterPro" id="IPR007627">
    <property type="entry name" value="RNA_pol_sigma70_r2"/>
</dbReference>
<gene>
    <name evidence="8" type="ORF">FE697_001875</name>
</gene>
<evidence type="ECO:0000256" key="3">
    <source>
        <dbReference type="ARBA" id="ARBA00023082"/>
    </source>
</evidence>
<proteinExistence type="inferred from homology"/>
<name>A0A5Q6S2Y7_9ACTN</name>
<evidence type="ECO:0000259" key="6">
    <source>
        <dbReference type="Pfam" id="PF08281"/>
    </source>
</evidence>
<dbReference type="SUPFAM" id="SSF88946">
    <property type="entry name" value="Sigma2 domain of RNA polymerase sigma factors"/>
    <property type="match status" value="1"/>
</dbReference>
<keyword evidence="3" id="KW-0731">Sigma factor</keyword>
<protein>
    <submittedName>
        <fullName evidence="8">RNA polymerase subunit sigma-24</fullName>
    </submittedName>
</protein>
<dbReference type="Gene3D" id="1.10.1740.10">
    <property type="match status" value="1"/>
</dbReference>
<evidence type="ECO:0000313" key="8">
    <source>
        <dbReference type="EMBL" id="KAA1424696.1"/>
    </source>
</evidence>
<organism evidence="8 9">
    <name type="scientific">Mumia zhuanghuii</name>
    <dbReference type="NCBI Taxonomy" id="2585211"/>
    <lineage>
        <taxon>Bacteria</taxon>
        <taxon>Bacillati</taxon>
        <taxon>Actinomycetota</taxon>
        <taxon>Actinomycetes</taxon>
        <taxon>Propionibacteriales</taxon>
        <taxon>Nocardioidaceae</taxon>
        <taxon>Mumia</taxon>
    </lineage>
</organism>
<dbReference type="PANTHER" id="PTHR47756">
    <property type="entry name" value="BLL6612 PROTEIN-RELATED"/>
    <property type="match status" value="1"/>
</dbReference>
<accession>A0A5Q6S2Y7</accession>
<evidence type="ECO:0000256" key="4">
    <source>
        <dbReference type="ARBA" id="ARBA00023163"/>
    </source>
</evidence>
<dbReference type="GO" id="GO:0003677">
    <property type="term" value="F:DNA binding"/>
    <property type="evidence" value="ECO:0007669"/>
    <property type="project" value="InterPro"/>
</dbReference>
<keyword evidence="4" id="KW-0804">Transcription</keyword>
<evidence type="ECO:0000256" key="2">
    <source>
        <dbReference type="ARBA" id="ARBA00023015"/>
    </source>
</evidence>
<dbReference type="GO" id="GO:0006352">
    <property type="term" value="P:DNA-templated transcription initiation"/>
    <property type="evidence" value="ECO:0007669"/>
    <property type="project" value="InterPro"/>
</dbReference>
<sequence>MDRGVRKAETTDSESARAAVEAVWRIEAGRLVAGLARVTGDVGLAEELAQDALVVALEQWPVAGVPPNPAGWLMTTAKNRGIDAARRRGTYQRKLEQIGRDQEAAGSAYGAGDDLDDALDDDIGDDLLRLIFTSCHPVLSVESRVALTLRCLGGLSTSEIARGFLVPEKTAGQRISRAKKTLTDSGVVFAMPDAGERRARLGSVLEVVYLIFNEGYAAQAGDDWMRPALCQEALRLARLLATLVPDDPEVHGFAALLELQASRIPARTGPDGEPVLLLDQDRRRWDRTLVRRGLASLARAEELASAPGAGGPALGAYAIQAEIAACHARAATVAETDWRRIAALYVLLRHAWPSPVVELNRAVAVGFADGPEEGLAVVETVAGHPALAAYPQLPAVRADLLARLGRTAEARAEYERAATLTGNARERGVYEAKARGLPA</sequence>
<dbReference type="InterPro" id="IPR046531">
    <property type="entry name" value="DUF6596"/>
</dbReference>
<dbReference type="Pfam" id="PF20239">
    <property type="entry name" value="DUF6596"/>
    <property type="match status" value="1"/>
</dbReference>
<dbReference type="InterPro" id="IPR013325">
    <property type="entry name" value="RNA_pol_sigma_r2"/>
</dbReference>
<dbReference type="Proteomes" id="UP000307768">
    <property type="component" value="Unassembled WGS sequence"/>
</dbReference>
<dbReference type="OrthoDB" id="9780299at2"/>
<dbReference type="EMBL" id="VDFQ02000001">
    <property type="protein sequence ID" value="KAA1424696.1"/>
    <property type="molecule type" value="Genomic_DNA"/>
</dbReference>
<evidence type="ECO:0000259" key="7">
    <source>
        <dbReference type="Pfam" id="PF20239"/>
    </source>
</evidence>
<dbReference type="InterPro" id="IPR013249">
    <property type="entry name" value="RNA_pol_sigma70_r4_t2"/>
</dbReference>
<evidence type="ECO:0000313" key="9">
    <source>
        <dbReference type="Proteomes" id="UP000307768"/>
    </source>
</evidence>
<dbReference type="PANTHER" id="PTHR47756:SF1">
    <property type="entry name" value="BLL0085 PROTEIN"/>
    <property type="match status" value="1"/>
</dbReference>
<dbReference type="SUPFAM" id="SSF88659">
    <property type="entry name" value="Sigma3 and sigma4 domains of RNA polymerase sigma factors"/>
    <property type="match status" value="1"/>
</dbReference>
<keyword evidence="2" id="KW-0805">Transcription regulation</keyword>
<dbReference type="InterPro" id="IPR013324">
    <property type="entry name" value="RNA_pol_sigma_r3/r4-like"/>
</dbReference>
<evidence type="ECO:0000259" key="5">
    <source>
        <dbReference type="Pfam" id="PF04542"/>
    </source>
</evidence>
<dbReference type="Gene3D" id="1.10.10.10">
    <property type="entry name" value="Winged helix-like DNA-binding domain superfamily/Winged helix DNA-binding domain"/>
    <property type="match status" value="1"/>
</dbReference>
<dbReference type="Pfam" id="PF08281">
    <property type="entry name" value="Sigma70_r4_2"/>
    <property type="match status" value="1"/>
</dbReference>
<dbReference type="GO" id="GO:0016987">
    <property type="term" value="F:sigma factor activity"/>
    <property type="evidence" value="ECO:0007669"/>
    <property type="project" value="UniProtKB-KW"/>
</dbReference>